<dbReference type="HOGENOM" id="CLU_3141695_0_0_0"/>
<reference evidence="1 2" key="2">
    <citation type="journal article" date="2009" name="Proc. Natl. Acad. Sci. U.S.A.">
        <title>On the chimeric nature, thermophilic origin, and phylogenetic placement of the Thermotogales.</title>
        <authorList>
            <person name="Zhaxybayeva O."/>
            <person name="Swithers K.S."/>
            <person name="Lapierre P."/>
            <person name="Fournier G.P."/>
            <person name="Bickhart D.M."/>
            <person name="DeBoy R.T."/>
            <person name="Nelson K.E."/>
            <person name="Nesbo C.L."/>
            <person name="Doolittle W.F."/>
            <person name="Gogarten J.P."/>
            <person name="Noll K.M."/>
        </authorList>
    </citation>
    <scope>NUCLEOTIDE SEQUENCE [LARGE SCALE GENOMIC DNA]</scope>
    <source>
        <strain evidence="2">DSM 12029 / CIP 104789 / BI429</strain>
    </source>
</reference>
<reference evidence="1 2" key="1">
    <citation type="submission" date="2007-05" db="EMBL/GenBank/DDBJ databases">
        <title>Complete sequence of Thermosipho melanesiensis BI429.</title>
        <authorList>
            <consortium name="US DOE Joint Genome Institute"/>
            <person name="Copeland A."/>
            <person name="Lucas S."/>
            <person name="Lapidus A."/>
            <person name="Barry K."/>
            <person name="Glavina del Rio T."/>
            <person name="Dalin E."/>
            <person name="Tice H."/>
            <person name="Pitluck S."/>
            <person name="Chertkov O."/>
            <person name="Brettin T."/>
            <person name="Bruce D."/>
            <person name="Detter J.C."/>
            <person name="Han C."/>
            <person name="Schmutz J."/>
            <person name="Larimer F."/>
            <person name="Land M."/>
            <person name="Hauser L."/>
            <person name="Kyrpides N."/>
            <person name="Mikhailova N."/>
            <person name="Nelson K."/>
            <person name="Gogarten J.P."/>
            <person name="Noll K."/>
            <person name="Richardson P."/>
        </authorList>
    </citation>
    <scope>NUCLEOTIDE SEQUENCE [LARGE SCALE GENOMIC DNA]</scope>
    <source>
        <strain evidence="2">DSM 12029 / CIP 104789 / BI429</strain>
    </source>
</reference>
<evidence type="ECO:0000313" key="2">
    <source>
        <dbReference type="Proteomes" id="UP000001110"/>
    </source>
</evidence>
<sequence>MLILKGKNHREIPIFVTTKQRSTYISNIFIILERYRRRSCLSSSLKNKT</sequence>
<proteinExistence type="predicted"/>
<protein>
    <submittedName>
        <fullName evidence="1">Uncharacterized protein</fullName>
    </submittedName>
</protein>
<dbReference type="KEGG" id="tme:Tmel_0719"/>
<name>A6LKY2_THEM4</name>
<dbReference type="STRING" id="391009.Tmel_0719"/>
<evidence type="ECO:0000313" key="1">
    <source>
        <dbReference type="EMBL" id="ABR30583.1"/>
    </source>
</evidence>
<dbReference type="AlphaFoldDB" id="A6LKY2"/>
<accession>A6LKY2</accession>
<organism evidence="1 2">
    <name type="scientific">Thermosipho melanesiensis (strain DSM 12029 / CIP 104789 / BI429)</name>
    <dbReference type="NCBI Taxonomy" id="391009"/>
    <lineage>
        <taxon>Bacteria</taxon>
        <taxon>Thermotogati</taxon>
        <taxon>Thermotogota</taxon>
        <taxon>Thermotogae</taxon>
        <taxon>Thermotogales</taxon>
        <taxon>Fervidobacteriaceae</taxon>
        <taxon>Thermosipho</taxon>
    </lineage>
</organism>
<dbReference type="EMBL" id="CP000716">
    <property type="protein sequence ID" value="ABR30583.1"/>
    <property type="molecule type" value="Genomic_DNA"/>
</dbReference>
<dbReference type="Proteomes" id="UP000001110">
    <property type="component" value="Chromosome"/>
</dbReference>
<gene>
    <name evidence="1" type="ordered locus">Tmel_0719</name>
</gene>